<gene>
    <name evidence="2" type="ORF">TNIN_261941</name>
</gene>
<feature type="region of interest" description="Disordered" evidence="1">
    <location>
        <begin position="1"/>
        <end position="59"/>
    </location>
</feature>
<evidence type="ECO:0000256" key="1">
    <source>
        <dbReference type="SAM" id="MobiDB-lite"/>
    </source>
</evidence>
<dbReference type="Proteomes" id="UP000886998">
    <property type="component" value="Unassembled WGS sequence"/>
</dbReference>
<feature type="compositionally biased region" description="Basic and acidic residues" evidence="1">
    <location>
        <begin position="1"/>
        <end position="10"/>
    </location>
</feature>
<feature type="region of interest" description="Disordered" evidence="1">
    <location>
        <begin position="106"/>
        <end position="140"/>
    </location>
</feature>
<dbReference type="EMBL" id="BMAV01002906">
    <property type="protein sequence ID" value="GFY42144.1"/>
    <property type="molecule type" value="Genomic_DNA"/>
</dbReference>
<proteinExistence type="predicted"/>
<evidence type="ECO:0000313" key="3">
    <source>
        <dbReference type="Proteomes" id="UP000886998"/>
    </source>
</evidence>
<evidence type="ECO:0000313" key="2">
    <source>
        <dbReference type="EMBL" id="GFY42144.1"/>
    </source>
</evidence>
<name>A0A8X6WVK2_9ARAC</name>
<keyword evidence="3" id="KW-1185">Reference proteome</keyword>
<organism evidence="2 3">
    <name type="scientific">Trichonephila inaurata madagascariensis</name>
    <dbReference type="NCBI Taxonomy" id="2747483"/>
    <lineage>
        <taxon>Eukaryota</taxon>
        <taxon>Metazoa</taxon>
        <taxon>Ecdysozoa</taxon>
        <taxon>Arthropoda</taxon>
        <taxon>Chelicerata</taxon>
        <taxon>Arachnida</taxon>
        <taxon>Araneae</taxon>
        <taxon>Araneomorphae</taxon>
        <taxon>Entelegynae</taxon>
        <taxon>Araneoidea</taxon>
        <taxon>Nephilidae</taxon>
        <taxon>Trichonephila</taxon>
        <taxon>Trichonephila inaurata</taxon>
    </lineage>
</organism>
<comment type="caution">
    <text evidence="2">The sequence shown here is derived from an EMBL/GenBank/DDBJ whole genome shotgun (WGS) entry which is preliminary data.</text>
</comment>
<reference evidence="2" key="1">
    <citation type="submission" date="2020-08" db="EMBL/GenBank/DDBJ databases">
        <title>Multicomponent nature underlies the extraordinary mechanical properties of spider dragline silk.</title>
        <authorList>
            <person name="Kono N."/>
            <person name="Nakamura H."/>
            <person name="Mori M."/>
            <person name="Yoshida Y."/>
            <person name="Ohtoshi R."/>
            <person name="Malay A.D."/>
            <person name="Moran D.A.P."/>
            <person name="Tomita M."/>
            <person name="Numata K."/>
            <person name="Arakawa K."/>
        </authorList>
    </citation>
    <scope>NUCLEOTIDE SEQUENCE</scope>
</reference>
<dbReference type="AlphaFoldDB" id="A0A8X6WVK2"/>
<accession>A0A8X6WVK2</accession>
<feature type="compositionally biased region" description="Basic and acidic residues" evidence="1">
    <location>
        <begin position="106"/>
        <end position="117"/>
    </location>
</feature>
<sequence length="140" mass="16262">MWENSKRHSLEGAGKAGTSKLTREKGVISEIRRGGHRSCAEKREHPEWRPSRDPPPVVHTRDEQVTLFNQIPKTIGKVKYGSAMLKRKGSVTNDAARRWQAIRERERRAAETEEGINRRMSAMTQRFQERNDKEVTDWQP</sequence>
<feature type="compositionally biased region" description="Basic and acidic residues" evidence="1">
    <location>
        <begin position="21"/>
        <end position="52"/>
    </location>
</feature>
<feature type="compositionally biased region" description="Basic and acidic residues" evidence="1">
    <location>
        <begin position="127"/>
        <end position="140"/>
    </location>
</feature>
<protein>
    <submittedName>
        <fullName evidence="2">Uncharacterized protein</fullName>
    </submittedName>
</protein>